<dbReference type="SUPFAM" id="SSF57850">
    <property type="entry name" value="RING/U-box"/>
    <property type="match status" value="1"/>
</dbReference>
<dbReference type="SMART" id="SM00184">
    <property type="entry name" value="RING"/>
    <property type="match status" value="1"/>
</dbReference>
<dbReference type="InterPro" id="IPR013083">
    <property type="entry name" value="Znf_RING/FYVE/PHD"/>
</dbReference>
<accession>A0ABN8P3I1</accession>
<organism evidence="7 8">
    <name type="scientific">Porites lobata</name>
    <dbReference type="NCBI Taxonomy" id="104759"/>
    <lineage>
        <taxon>Eukaryota</taxon>
        <taxon>Metazoa</taxon>
        <taxon>Cnidaria</taxon>
        <taxon>Anthozoa</taxon>
        <taxon>Hexacorallia</taxon>
        <taxon>Scleractinia</taxon>
        <taxon>Fungiina</taxon>
        <taxon>Poritidae</taxon>
        <taxon>Porites</taxon>
    </lineage>
</organism>
<name>A0ABN8P3I1_9CNID</name>
<evidence type="ECO:0000256" key="1">
    <source>
        <dbReference type="ARBA" id="ARBA00022723"/>
    </source>
</evidence>
<evidence type="ECO:0000313" key="8">
    <source>
        <dbReference type="Proteomes" id="UP001159405"/>
    </source>
</evidence>
<feature type="region of interest" description="Disordered" evidence="5">
    <location>
        <begin position="172"/>
        <end position="196"/>
    </location>
</feature>
<dbReference type="PROSITE" id="PS00518">
    <property type="entry name" value="ZF_RING_1"/>
    <property type="match status" value="1"/>
</dbReference>
<dbReference type="Gene3D" id="3.30.40.10">
    <property type="entry name" value="Zinc/RING finger domain, C3HC4 (zinc finger)"/>
    <property type="match status" value="1"/>
</dbReference>
<keyword evidence="2 4" id="KW-0863">Zinc-finger</keyword>
<keyword evidence="1" id="KW-0479">Metal-binding</keyword>
<protein>
    <recommendedName>
        <fullName evidence="6">RING-type domain-containing protein</fullName>
    </recommendedName>
</protein>
<dbReference type="InterPro" id="IPR017907">
    <property type="entry name" value="Znf_RING_CS"/>
</dbReference>
<sequence>TRVSIHHLFFGEEMNSGDCPICLYSIGNENGQVEPCFHVFCLKCIQKWMETSVNCPVCRGTVTSINGSQLETSGMAGLARDAIGQDQVVATQTDRCEECDEPLEILGMLLCSHCGNRLYNCEECTKHILSKDEDFWFCPRCEQWTPCPTPAIGNSTFQIEEPEYALYEFQNQGNTTSRDNPSTSFNSSNATITYHR</sequence>
<evidence type="ECO:0000256" key="5">
    <source>
        <dbReference type="SAM" id="MobiDB-lite"/>
    </source>
</evidence>
<dbReference type="Proteomes" id="UP001159405">
    <property type="component" value="Unassembled WGS sequence"/>
</dbReference>
<evidence type="ECO:0000259" key="6">
    <source>
        <dbReference type="PROSITE" id="PS50089"/>
    </source>
</evidence>
<proteinExistence type="predicted"/>
<evidence type="ECO:0000256" key="2">
    <source>
        <dbReference type="ARBA" id="ARBA00022771"/>
    </source>
</evidence>
<evidence type="ECO:0000313" key="7">
    <source>
        <dbReference type="EMBL" id="CAH3131138.1"/>
    </source>
</evidence>
<dbReference type="Pfam" id="PF13639">
    <property type="entry name" value="zf-RING_2"/>
    <property type="match status" value="1"/>
</dbReference>
<reference evidence="7 8" key="1">
    <citation type="submission" date="2022-05" db="EMBL/GenBank/DDBJ databases">
        <authorList>
            <consortium name="Genoscope - CEA"/>
            <person name="William W."/>
        </authorList>
    </citation>
    <scope>NUCLEOTIDE SEQUENCE [LARGE SCALE GENOMIC DNA]</scope>
</reference>
<comment type="caution">
    <text evidence="7">The sequence shown here is derived from an EMBL/GenBank/DDBJ whole genome shotgun (WGS) entry which is preliminary data.</text>
</comment>
<feature type="domain" description="RING-type" evidence="6">
    <location>
        <begin position="19"/>
        <end position="59"/>
    </location>
</feature>
<dbReference type="PROSITE" id="PS50089">
    <property type="entry name" value="ZF_RING_2"/>
    <property type="match status" value="1"/>
</dbReference>
<evidence type="ECO:0000256" key="4">
    <source>
        <dbReference type="PROSITE-ProRule" id="PRU00175"/>
    </source>
</evidence>
<feature type="non-terminal residue" evidence="7">
    <location>
        <position position="196"/>
    </location>
</feature>
<dbReference type="EMBL" id="CALNXK010000049">
    <property type="protein sequence ID" value="CAH3131138.1"/>
    <property type="molecule type" value="Genomic_DNA"/>
</dbReference>
<feature type="non-terminal residue" evidence="7">
    <location>
        <position position="1"/>
    </location>
</feature>
<gene>
    <name evidence="7" type="ORF">PLOB_00035041</name>
</gene>
<evidence type="ECO:0000256" key="3">
    <source>
        <dbReference type="ARBA" id="ARBA00022833"/>
    </source>
</evidence>
<dbReference type="InterPro" id="IPR001841">
    <property type="entry name" value="Znf_RING"/>
</dbReference>
<keyword evidence="3" id="KW-0862">Zinc</keyword>
<keyword evidence="8" id="KW-1185">Reference proteome</keyword>